<proteinExistence type="predicted"/>
<dbReference type="EMBL" id="QYUN01000002">
    <property type="protein sequence ID" value="RJG06993.1"/>
    <property type="molecule type" value="Genomic_DNA"/>
</dbReference>
<dbReference type="GO" id="GO:0016740">
    <property type="term" value="F:transferase activity"/>
    <property type="evidence" value="ECO:0007669"/>
    <property type="project" value="UniProtKB-KW"/>
</dbReference>
<dbReference type="RefSeq" id="WP_119740064.1">
    <property type="nucleotide sequence ID" value="NZ_QYUN01000002.1"/>
</dbReference>
<dbReference type="Proteomes" id="UP000285190">
    <property type="component" value="Unassembled WGS sequence"/>
</dbReference>
<dbReference type="OrthoDB" id="8767993at2"/>
<reference evidence="2 3" key="1">
    <citation type="submission" date="2018-09" db="EMBL/GenBank/DDBJ databases">
        <authorList>
            <person name="Zhu H."/>
        </authorList>
    </citation>
    <scope>NUCLEOTIDE SEQUENCE [LARGE SCALE GENOMIC DNA]</scope>
    <source>
        <strain evidence="2 3">K2R10-39</strain>
    </source>
</reference>
<evidence type="ECO:0000259" key="1">
    <source>
        <dbReference type="Pfam" id="PF13480"/>
    </source>
</evidence>
<evidence type="ECO:0000313" key="3">
    <source>
        <dbReference type="Proteomes" id="UP000285190"/>
    </source>
</evidence>
<organism evidence="2 3">
    <name type="scientific">Noviherbaspirillum cavernae</name>
    <dbReference type="NCBI Taxonomy" id="2320862"/>
    <lineage>
        <taxon>Bacteria</taxon>
        <taxon>Pseudomonadati</taxon>
        <taxon>Pseudomonadota</taxon>
        <taxon>Betaproteobacteria</taxon>
        <taxon>Burkholderiales</taxon>
        <taxon>Oxalobacteraceae</taxon>
        <taxon>Noviherbaspirillum</taxon>
    </lineage>
</organism>
<sequence length="382" mass="43729">MNSDSVTVSLYEHSVPSFMEAEMDRLYEHIHSSLAQFRVYGNLADATSTYVVRKDGKVTTALLFQISKTHVRVLNEQISIDSQELERFANHIFTTYKSVHRITFHAIRGETATISFPHQRFNCTEDIVVNLPATREKYLASLGKNTRRNIKRYTDRLMRCFPSFRYEFYEHDAVSAEQLQTIIGFNRARMAGKQKVSTIDDDEAERIVQLAQTCGVVGIATIDGRICAGGIGYRAGENYFLNVIAHDPAYDDYWIGVLCSYLTICECIARGCKEFHFLWGRYEYKFALGAVQRDLDHLVIYRSRVQLFLNGVTASRIACTGYIRMAKFWMLDQARQQGSDRFPARAAVYVVTRLRSLKRTASGMLAQRKKTISLPEEPINDI</sequence>
<gene>
    <name evidence="2" type="ORF">D3870_14165</name>
</gene>
<dbReference type="Pfam" id="PF13480">
    <property type="entry name" value="Acetyltransf_6"/>
    <property type="match status" value="1"/>
</dbReference>
<dbReference type="InterPro" id="IPR038740">
    <property type="entry name" value="BioF2-like_GNAT_dom"/>
</dbReference>
<dbReference type="AlphaFoldDB" id="A0A418X3G0"/>
<name>A0A418X3G0_9BURK</name>
<dbReference type="InterPro" id="IPR016181">
    <property type="entry name" value="Acyl_CoA_acyltransferase"/>
</dbReference>
<evidence type="ECO:0000313" key="2">
    <source>
        <dbReference type="EMBL" id="RJG06993.1"/>
    </source>
</evidence>
<keyword evidence="2" id="KW-0808">Transferase</keyword>
<accession>A0A418X3G0</accession>
<dbReference type="Gene3D" id="3.40.630.30">
    <property type="match status" value="1"/>
</dbReference>
<comment type="caution">
    <text evidence="2">The sequence shown here is derived from an EMBL/GenBank/DDBJ whole genome shotgun (WGS) entry which is preliminary data.</text>
</comment>
<dbReference type="SUPFAM" id="SSF55729">
    <property type="entry name" value="Acyl-CoA N-acyltransferases (Nat)"/>
    <property type="match status" value="1"/>
</dbReference>
<protein>
    <submittedName>
        <fullName evidence="2">GNAT family N-acetyltransferase</fullName>
    </submittedName>
</protein>
<feature type="domain" description="BioF2-like acetyltransferase" evidence="1">
    <location>
        <begin position="144"/>
        <end position="285"/>
    </location>
</feature>
<keyword evidence="3" id="KW-1185">Reference proteome</keyword>